<dbReference type="EMBL" id="CP036316">
    <property type="protein sequence ID" value="QDT63901.1"/>
    <property type="molecule type" value="Genomic_DNA"/>
</dbReference>
<accession>A0A517T6C0</accession>
<evidence type="ECO:0000313" key="1">
    <source>
        <dbReference type="EMBL" id="QDT63901.1"/>
    </source>
</evidence>
<dbReference type="AlphaFoldDB" id="A0A517T6C0"/>
<sequence>MSATKTPTKAKLNRLIDIKTKLGEKYAKKAVASSSVPQKKHMNSKSVHYFRQADSLKAILTAAE</sequence>
<name>A0A517T6C0_9PLAN</name>
<dbReference type="Proteomes" id="UP000319976">
    <property type="component" value="Chromosome"/>
</dbReference>
<organism evidence="1 2">
    <name type="scientific">Calycomorphotria hydatis</name>
    <dbReference type="NCBI Taxonomy" id="2528027"/>
    <lineage>
        <taxon>Bacteria</taxon>
        <taxon>Pseudomonadati</taxon>
        <taxon>Planctomycetota</taxon>
        <taxon>Planctomycetia</taxon>
        <taxon>Planctomycetales</taxon>
        <taxon>Planctomycetaceae</taxon>
        <taxon>Calycomorphotria</taxon>
    </lineage>
</organism>
<evidence type="ECO:0000313" key="2">
    <source>
        <dbReference type="Proteomes" id="UP000319976"/>
    </source>
</evidence>
<protein>
    <recommendedName>
        <fullName evidence="3">50S ribosomal protein L29</fullName>
    </recommendedName>
</protein>
<gene>
    <name evidence="1" type="ORF">V22_11280</name>
</gene>
<dbReference type="KEGG" id="chya:V22_11280"/>
<dbReference type="RefSeq" id="WP_145260587.1">
    <property type="nucleotide sequence ID" value="NZ_CP036316.1"/>
</dbReference>
<proteinExistence type="predicted"/>
<keyword evidence="2" id="KW-1185">Reference proteome</keyword>
<reference evidence="1 2" key="1">
    <citation type="submission" date="2019-02" db="EMBL/GenBank/DDBJ databases">
        <title>Deep-cultivation of Planctomycetes and their phenomic and genomic characterization uncovers novel biology.</title>
        <authorList>
            <person name="Wiegand S."/>
            <person name="Jogler M."/>
            <person name="Boedeker C."/>
            <person name="Pinto D."/>
            <person name="Vollmers J."/>
            <person name="Rivas-Marin E."/>
            <person name="Kohn T."/>
            <person name="Peeters S.H."/>
            <person name="Heuer A."/>
            <person name="Rast P."/>
            <person name="Oberbeckmann S."/>
            <person name="Bunk B."/>
            <person name="Jeske O."/>
            <person name="Meyerdierks A."/>
            <person name="Storesund J.E."/>
            <person name="Kallscheuer N."/>
            <person name="Luecker S."/>
            <person name="Lage O.M."/>
            <person name="Pohl T."/>
            <person name="Merkel B.J."/>
            <person name="Hornburger P."/>
            <person name="Mueller R.-W."/>
            <person name="Bruemmer F."/>
            <person name="Labrenz M."/>
            <person name="Spormann A.M."/>
            <person name="Op den Camp H."/>
            <person name="Overmann J."/>
            <person name="Amann R."/>
            <person name="Jetten M.S.M."/>
            <person name="Mascher T."/>
            <person name="Medema M.H."/>
            <person name="Devos D.P."/>
            <person name="Kaster A.-K."/>
            <person name="Ovreas L."/>
            <person name="Rohde M."/>
            <person name="Galperin M.Y."/>
            <person name="Jogler C."/>
        </authorList>
    </citation>
    <scope>NUCLEOTIDE SEQUENCE [LARGE SCALE GENOMIC DNA]</scope>
    <source>
        <strain evidence="1 2">V22</strain>
    </source>
</reference>
<evidence type="ECO:0008006" key="3">
    <source>
        <dbReference type="Google" id="ProtNLM"/>
    </source>
</evidence>